<dbReference type="EMBL" id="PZHR01000024">
    <property type="protein sequence ID" value="PTK59314.1"/>
    <property type="molecule type" value="Genomic_DNA"/>
</dbReference>
<reference evidence="2 3" key="1">
    <citation type="journal article" date="2016" name="Front. Microbiol.">
        <title>Comprehensive Phylogenetic Analysis of Bovine Non-aureus Staphylococci Species Based on Whole-Genome Sequencing.</title>
        <authorList>
            <person name="Naushad S."/>
            <person name="Barkema H.W."/>
            <person name="Luby C."/>
            <person name="Condas L.A."/>
            <person name="Nobrega D.B."/>
            <person name="Carson D.A."/>
            <person name="De Buck J."/>
        </authorList>
    </citation>
    <scope>NUCLEOTIDE SEQUENCE [LARGE SCALE GENOMIC DNA]</scope>
    <source>
        <strain evidence="2 3">SNUC 4337</strain>
    </source>
</reference>
<sequence>MKKVMTVTIISIIMMVGCSSGKYAEAIDQAVKQQAQYQKDLADKQKGDVESTYEKKDSNIYVYENGKYVIIAYKPLKDDDEIHYYTYKIKDDKAHYLENFNTKGYTQKHEPDYKEENMDLEES</sequence>
<dbReference type="OrthoDB" id="2411675at2"/>
<dbReference type="Pfam" id="PF14729">
    <property type="entry name" value="DUF4467"/>
    <property type="match status" value="1"/>
</dbReference>
<accession>A0A2T4SB74</accession>
<evidence type="ECO:0000259" key="1">
    <source>
        <dbReference type="Pfam" id="PF14729"/>
    </source>
</evidence>
<dbReference type="PROSITE" id="PS51257">
    <property type="entry name" value="PROKAR_LIPOPROTEIN"/>
    <property type="match status" value="1"/>
</dbReference>
<dbReference type="RefSeq" id="WP_107644164.1">
    <property type="nucleotide sequence ID" value="NZ_PZHR01000024.1"/>
</dbReference>
<comment type="caution">
    <text evidence="2">The sequence shown here is derived from an EMBL/GenBank/DDBJ whole genome shotgun (WGS) entry which is preliminary data.</text>
</comment>
<dbReference type="AlphaFoldDB" id="A0A2T4SB74"/>
<protein>
    <recommendedName>
        <fullName evidence="1">DUF4467 domain-containing protein</fullName>
    </recommendedName>
</protein>
<gene>
    <name evidence="2" type="ORF">BUZ61_06120</name>
</gene>
<proteinExistence type="predicted"/>
<dbReference type="Gene3D" id="3.10.450.560">
    <property type="match status" value="1"/>
</dbReference>
<dbReference type="Proteomes" id="UP000240400">
    <property type="component" value="Unassembled WGS sequence"/>
</dbReference>
<name>A0A2T4SB74_9STAP</name>
<evidence type="ECO:0000313" key="3">
    <source>
        <dbReference type="Proteomes" id="UP000240400"/>
    </source>
</evidence>
<dbReference type="InterPro" id="IPR028075">
    <property type="entry name" value="DUF4467"/>
</dbReference>
<organism evidence="2 3">
    <name type="scientific">Staphylococcus nepalensis</name>
    <dbReference type="NCBI Taxonomy" id="214473"/>
    <lineage>
        <taxon>Bacteria</taxon>
        <taxon>Bacillati</taxon>
        <taxon>Bacillota</taxon>
        <taxon>Bacilli</taxon>
        <taxon>Bacillales</taxon>
        <taxon>Staphylococcaceae</taxon>
        <taxon>Staphylococcus</taxon>
    </lineage>
</organism>
<feature type="domain" description="DUF4467" evidence="1">
    <location>
        <begin position="23"/>
        <end position="117"/>
    </location>
</feature>
<evidence type="ECO:0000313" key="2">
    <source>
        <dbReference type="EMBL" id="PTK59314.1"/>
    </source>
</evidence>